<reference evidence="2" key="1">
    <citation type="submission" date="2023-10" db="EMBL/GenBank/DDBJ databases">
        <authorList>
            <person name="Chen Y."/>
            <person name="Shah S."/>
            <person name="Dougan E. K."/>
            <person name="Thang M."/>
            <person name="Chan C."/>
        </authorList>
    </citation>
    <scope>NUCLEOTIDE SEQUENCE [LARGE SCALE GENOMIC DNA]</scope>
</reference>
<feature type="compositionally biased region" description="Basic and acidic residues" evidence="1">
    <location>
        <begin position="697"/>
        <end position="712"/>
    </location>
</feature>
<accession>A0ABN9WVW2</accession>
<evidence type="ECO:0000256" key="1">
    <source>
        <dbReference type="SAM" id="MobiDB-lite"/>
    </source>
</evidence>
<keyword evidence="3" id="KW-1185">Reference proteome</keyword>
<feature type="non-terminal residue" evidence="2">
    <location>
        <position position="718"/>
    </location>
</feature>
<evidence type="ECO:0000313" key="2">
    <source>
        <dbReference type="EMBL" id="CAK0889777.1"/>
    </source>
</evidence>
<feature type="region of interest" description="Disordered" evidence="1">
    <location>
        <begin position="688"/>
        <end position="718"/>
    </location>
</feature>
<sequence length="718" mass="80291">RPIILDVARHWCMSSGLVLNWSQIARQTGHDRQVLQKALHRFAEAYFLCQVQLRKKLEGALVESLGRERCLLYVDTSRYDETPMKTTLRGDAAAGSASDVNLHALVPLPFGRALRLMHALAAHERSAAMVTKLMQINQAVWLLVNVGDIPVRLYLNTVCPLQPVESTAAPVCKRAVLRSCAVSTYSDGFKQRMRFCCSDSAKPNIVVENSIASDRHGWESLHLFCEVHVTAGIHSKTFESLMPRTISSVIHASLSLQLSGYLNHFRKCLRHVIKSRIKLVPEGLPDDAVKYKRSVIKMFFRDWNRDYVEVCVPHGLVTDIDVAAVASVIENGLSFALVSAKPSVWPRHRWTGPEIAIDFWGRLEAIHGLASATYPLFSRTLGEELPPAGPIGGAVGADGAAGVLDDGGVDDVAHVHRGPDAEVPADAAPADRHEVVDNTGRADSEPSFAEKNAKDRKLTLEWLSRDPLPDLMLLRCALNPIMRMLRDQLDMASLRWGLSQRAAVARSHQMGRLPGLGARDYRIVTACELILEENFFKELQAIWLGPHHWRSFPERCYTEEFNCLAFRLLAREGALVEQLHVSNHSLFHFRVFGLLVDSSRAQSLNRTPDCMKGPWGKDLCARFPDLVGQDLWEVLLTLAMLIQVDITCVEAKHAAVRRQLEQRSTHTHTLNIEDASAEWLMQQARTLQRTRPWSGQHRHETSASEQDRDARIGRSGGV</sequence>
<comment type="caution">
    <text evidence="2">The sequence shown here is derived from an EMBL/GenBank/DDBJ whole genome shotgun (WGS) entry which is preliminary data.</text>
</comment>
<feature type="non-terminal residue" evidence="2">
    <location>
        <position position="1"/>
    </location>
</feature>
<proteinExistence type="predicted"/>
<name>A0ABN9WVW2_9DINO</name>
<dbReference type="Proteomes" id="UP001189429">
    <property type="component" value="Unassembled WGS sequence"/>
</dbReference>
<organism evidence="2 3">
    <name type="scientific">Prorocentrum cordatum</name>
    <dbReference type="NCBI Taxonomy" id="2364126"/>
    <lineage>
        <taxon>Eukaryota</taxon>
        <taxon>Sar</taxon>
        <taxon>Alveolata</taxon>
        <taxon>Dinophyceae</taxon>
        <taxon>Prorocentrales</taxon>
        <taxon>Prorocentraceae</taxon>
        <taxon>Prorocentrum</taxon>
    </lineage>
</organism>
<gene>
    <name evidence="2" type="ORF">PCOR1329_LOCUS70230</name>
</gene>
<protein>
    <submittedName>
        <fullName evidence="2">Uncharacterized protein</fullName>
    </submittedName>
</protein>
<evidence type="ECO:0000313" key="3">
    <source>
        <dbReference type="Proteomes" id="UP001189429"/>
    </source>
</evidence>
<dbReference type="EMBL" id="CAUYUJ010019267">
    <property type="protein sequence ID" value="CAK0889777.1"/>
    <property type="molecule type" value="Genomic_DNA"/>
</dbReference>